<evidence type="ECO:0000313" key="4">
    <source>
        <dbReference type="EMBL" id="SUA74114.1"/>
    </source>
</evidence>
<keyword evidence="5" id="KW-1185">Reference proteome</keyword>
<dbReference type="OrthoDB" id="4538946at2"/>
<dbReference type="InterPro" id="IPR058333">
    <property type="entry name" value="DUF8020"/>
</dbReference>
<dbReference type="AlphaFoldDB" id="A0A378YAL6"/>
<keyword evidence="2" id="KW-0732">Signal</keyword>
<sequence length="224" mass="22693">MKFRGTIAAAALAIGALTVGSTVAHAEEAPAPQDVSYSVKLVDKTIVATLKNGTFELTEVAVEGGEPEDKQTMVNVKDTQGATLISFPLAFDVAGSEVEVKSELKNEDSVLEVVPEAPADFQPGTQPLTVQPIASPMEDQRAMNSFSSQFGMATAIGGFVGTAIGAIIGCIVTIPAMCVPGLVAGAGIGGILGTIAVGGPTLIAAGLELIQTLQAAPGTTKWAN</sequence>
<evidence type="ECO:0000313" key="5">
    <source>
        <dbReference type="Proteomes" id="UP000255467"/>
    </source>
</evidence>
<organism evidence="4 5">
    <name type="scientific">Nocardia otitidiscaviarum</name>
    <dbReference type="NCBI Taxonomy" id="1823"/>
    <lineage>
        <taxon>Bacteria</taxon>
        <taxon>Bacillati</taxon>
        <taxon>Actinomycetota</taxon>
        <taxon>Actinomycetes</taxon>
        <taxon>Mycobacteriales</taxon>
        <taxon>Nocardiaceae</taxon>
        <taxon>Nocardia</taxon>
    </lineage>
</organism>
<feature type="chain" id="PRO_5016796565" description="DUF8020 domain-containing protein" evidence="2">
    <location>
        <begin position="27"/>
        <end position="224"/>
    </location>
</feature>
<proteinExistence type="predicted"/>
<keyword evidence="1" id="KW-1133">Transmembrane helix</keyword>
<feature type="transmembrane region" description="Helical" evidence="1">
    <location>
        <begin position="150"/>
        <end position="174"/>
    </location>
</feature>
<protein>
    <recommendedName>
        <fullName evidence="3">DUF8020 domain-containing protein</fullName>
    </recommendedName>
</protein>
<accession>A0A378YAL6</accession>
<keyword evidence="1" id="KW-0472">Membrane</keyword>
<evidence type="ECO:0000259" key="3">
    <source>
        <dbReference type="Pfam" id="PF26059"/>
    </source>
</evidence>
<feature type="signal peptide" evidence="2">
    <location>
        <begin position="1"/>
        <end position="26"/>
    </location>
</feature>
<dbReference type="EMBL" id="UGRY01000002">
    <property type="protein sequence ID" value="SUA74114.1"/>
    <property type="molecule type" value="Genomic_DNA"/>
</dbReference>
<gene>
    <name evidence="4" type="ORF">NCTC1934_01417</name>
</gene>
<keyword evidence="1" id="KW-0812">Transmembrane</keyword>
<dbReference type="RefSeq" id="WP_039818019.1">
    <property type="nucleotide sequence ID" value="NZ_UGRY01000002.1"/>
</dbReference>
<evidence type="ECO:0000256" key="1">
    <source>
        <dbReference type="SAM" id="Phobius"/>
    </source>
</evidence>
<evidence type="ECO:0000256" key="2">
    <source>
        <dbReference type="SAM" id="SignalP"/>
    </source>
</evidence>
<reference evidence="4 5" key="1">
    <citation type="submission" date="2018-06" db="EMBL/GenBank/DDBJ databases">
        <authorList>
            <consortium name="Pathogen Informatics"/>
            <person name="Doyle S."/>
        </authorList>
    </citation>
    <scope>NUCLEOTIDE SEQUENCE [LARGE SCALE GENOMIC DNA]</scope>
    <source>
        <strain evidence="4 5">NCTC1934</strain>
    </source>
</reference>
<feature type="domain" description="DUF8020" evidence="3">
    <location>
        <begin position="34"/>
        <end position="116"/>
    </location>
</feature>
<feature type="transmembrane region" description="Helical" evidence="1">
    <location>
        <begin position="181"/>
        <end position="203"/>
    </location>
</feature>
<dbReference type="Proteomes" id="UP000255467">
    <property type="component" value="Unassembled WGS sequence"/>
</dbReference>
<name>A0A378YAL6_9NOCA</name>
<dbReference type="Pfam" id="PF26059">
    <property type="entry name" value="DUF8020"/>
    <property type="match status" value="1"/>
</dbReference>